<keyword evidence="2 4" id="KW-0802">TPR repeat</keyword>
<dbReference type="GO" id="GO:0051607">
    <property type="term" value="P:defense response to virus"/>
    <property type="evidence" value="ECO:0007669"/>
    <property type="project" value="TreeGrafter"/>
</dbReference>
<feature type="repeat" description="TPR" evidence="4">
    <location>
        <begin position="382"/>
        <end position="415"/>
    </location>
</feature>
<feature type="repeat" description="TPR" evidence="4">
    <location>
        <begin position="565"/>
        <end position="598"/>
    </location>
</feature>
<dbReference type="OMA" id="ASPYRME"/>
<reference evidence="5" key="3">
    <citation type="submission" date="2025-09" db="UniProtKB">
        <authorList>
            <consortium name="Ensembl"/>
        </authorList>
    </citation>
    <scope>IDENTIFICATION</scope>
</reference>
<dbReference type="Pfam" id="PF13181">
    <property type="entry name" value="TPR_8"/>
    <property type="match status" value="2"/>
</dbReference>
<comment type="similarity">
    <text evidence="3">Belongs to the IFIT family.</text>
</comment>
<reference evidence="5 6" key="1">
    <citation type="journal article" date="2019" name="Proc. Natl. Acad. Sci. U.S.A.">
        <title>Regulatory changes in pterin and carotenoid genes underlie balanced color polymorphisms in the wall lizard.</title>
        <authorList>
            <person name="Andrade P."/>
            <person name="Pinho C."/>
            <person name="Perez I de Lanuza G."/>
            <person name="Afonso S."/>
            <person name="Brejcha J."/>
            <person name="Rubin C.J."/>
            <person name="Wallerman O."/>
            <person name="Pereira P."/>
            <person name="Sabatino S.J."/>
            <person name="Bellati A."/>
            <person name="Pellitteri-Rosa D."/>
            <person name="Bosakova Z."/>
            <person name="Bunikis I."/>
            <person name="Carretero M.A."/>
            <person name="Feiner N."/>
            <person name="Marsik P."/>
            <person name="Pauperio F."/>
            <person name="Salvi D."/>
            <person name="Soler L."/>
            <person name="While G.M."/>
            <person name="Uller T."/>
            <person name="Font E."/>
            <person name="Andersson L."/>
            <person name="Carneiro M."/>
        </authorList>
    </citation>
    <scope>NUCLEOTIDE SEQUENCE</scope>
</reference>
<evidence type="ECO:0000256" key="4">
    <source>
        <dbReference type="PROSITE-ProRule" id="PRU00339"/>
    </source>
</evidence>
<dbReference type="SUPFAM" id="SSF48452">
    <property type="entry name" value="TPR-like"/>
    <property type="match status" value="5"/>
</dbReference>
<evidence type="ECO:0000313" key="6">
    <source>
        <dbReference type="Proteomes" id="UP000472272"/>
    </source>
</evidence>
<dbReference type="PANTHER" id="PTHR10271">
    <property type="entry name" value="INTERFERON-INDUCED PROTEIN WITH TETRATRICOPEPTIDE REPEATS"/>
    <property type="match status" value="1"/>
</dbReference>
<organism evidence="5 6">
    <name type="scientific">Podarcis muralis</name>
    <name type="common">Wall lizard</name>
    <name type="synonym">Lacerta muralis</name>
    <dbReference type="NCBI Taxonomy" id="64176"/>
    <lineage>
        <taxon>Eukaryota</taxon>
        <taxon>Metazoa</taxon>
        <taxon>Chordata</taxon>
        <taxon>Craniata</taxon>
        <taxon>Vertebrata</taxon>
        <taxon>Euteleostomi</taxon>
        <taxon>Lepidosauria</taxon>
        <taxon>Squamata</taxon>
        <taxon>Bifurcata</taxon>
        <taxon>Unidentata</taxon>
        <taxon>Episquamata</taxon>
        <taxon>Laterata</taxon>
        <taxon>Lacertibaenia</taxon>
        <taxon>Lacertidae</taxon>
        <taxon>Podarcis</taxon>
    </lineage>
</organism>
<keyword evidence="1" id="KW-0677">Repeat</keyword>
<keyword evidence="6" id="KW-1185">Reference proteome</keyword>
<evidence type="ECO:0000313" key="5">
    <source>
        <dbReference type="Ensembl" id="ENSPMRP00000000642.1"/>
    </source>
</evidence>
<dbReference type="InterPro" id="IPR011990">
    <property type="entry name" value="TPR-like_helical_dom_sf"/>
</dbReference>
<feature type="repeat" description="TPR" evidence="4">
    <location>
        <begin position="857"/>
        <end position="890"/>
    </location>
</feature>
<dbReference type="AlphaFoldDB" id="A0A670HNQ3"/>
<proteinExistence type="inferred from homology"/>
<reference evidence="5" key="2">
    <citation type="submission" date="2025-08" db="UniProtKB">
        <authorList>
            <consortium name="Ensembl"/>
        </authorList>
    </citation>
    <scope>IDENTIFICATION</scope>
</reference>
<dbReference type="GO" id="GO:0005829">
    <property type="term" value="C:cytosol"/>
    <property type="evidence" value="ECO:0007669"/>
    <property type="project" value="TreeGrafter"/>
</dbReference>
<evidence type="ECO:0000256" key="1">
    <source>
        <dbReference type="ARBA" id="ARBA00022737"/>
    </source>
</evidence>
<dbReference type="Ensembl" id="ENSPMRT00000000674.1">
    <property type="protein sequence ID" value="ENSPMRP00000000642.1"/>
    <property type="gene ID" value="ENSPMRG00000000485.1"/>
</dbReference>
<dbReference type="Proteomes" id="UP000472272">
    <property type="component" value="Chromosome 5"/>
</dbReference>
<evidence type="ECO:0008006" key="7">
    <source>
        <dbReference type="Google" id="ProtNLM"/>
    </source>
</evidence>
<sequence>MATLNKQTSTQLVSVAFQIDVHFKLNVQASTTFETHTSIVHWSGASVWKTYTCKTTTTTTTTTTTQKAYIHRERRENHSCNTILSMYLLRKTFTSREQILVSTVKDYKEERALPTIPSFMGRGRSSFITPYKQSEIMGDISKDPLYEILQQMDCHFTWTLPEEDIDLDELEGRIADQIKFLVGRVQHYNLLAYVKYLNGKKEEALEILQKAEENVKIEDPEEVGKASLVTWGNYAWMYYLMGKLTEAQTYINKVESTCKENGSASPYRMEPPQVSCERGWAQLTFGQNYTAKESFAKALEKDPENAEFNSGYATSVYHLEKEYEKRSAAVGSSLELLKKAAKLNPDDAFVLSFLALKLQETRKVEEGEELIEEALGKFPGLPYVLRYAAIFYRKKGDVERSLELLKEALSLTPNSGFLHHQMGLCYRAQYFKIKLSEDPHKDKRKMAELIRLCIFHFKEVVEHKTKFVYAHVDLANMYAEGKELQKAEETFQEVFAMRKLTCEEKQQLHFNYGHYLENHKNSKSEAVEHYLAGLRIENESFERNKCKWNLKMLIEKRIKEGPADIKSLGIRAFIHQLDGEKQQAIECYEQALEMDPENEEYSSVLLELRLSVQSEKCLYKILQELECHFTWAVLMEDMDRDELEGRIATKTEHLLSNIGIYNLLAYVKFLYGKKEEALKNLQRAEEAVKIEYPEEVEKASLVTWGNYAWVYYHMGKLTEAQTYINKVETTCKENGSASPYRMERPQTYYEKGWAQLLFGQNYTAKAKESFAKALEKEPENPEFNSSYAITVYHLEDFYGKKSAAEGSSLEPLKKAAKLNPDNALVLSLLALKLQQTNNTEEGGKYIKEAFEKHPSSPYVLRHAAIFFRKNGDVERALELLKEVLSLTPNSGFLHHQMGLCYRAQYFKIKSSEDPYKDRRKMAELIRLCIFHFEEVVERKTKFVYAHLDLANMYAEGKELQKAEETFQKVFTMRKLTCSEEQQLHFNYGRFQEYHKKSESEAVEHYLTGLRIESESFPGHQCKRYLKKLIEKKIKRGTTDAKSLGIRGFIHQLDEEKHQAIECYERALEMDPDNEDYIRALLELKFSVQS</sequence>
<evidence type="ECO:0000256" key="3">
    <source>
        <dbReference type="ARBA" id="ARBA00038336"/>
    </source>
</evidence>
<dbReference type="InterPro" id="IPR019734">
    <property type="entry name" value="TPR_rpt"/>
</dbReference>
<accession>A0A670HNQ3</accession>
<feature type="repeat" description="TPR" evidence="4">
    <location>
        <begin position="1040"/>
        <end position="1073"/>
    </location>
</feature>
<name>A0A670HNQ3_PODMU</name>
<dbReference type="FunFam" id="1.25.40.10:FF:000032">
    <property type="entry name" value="Interferon-induced protein with tetratricopeptide repeats 5"/>
    <property type="match status" value="2"/>
</dbReference>
<dbReference type="PROSITE" id="PS50005">
    <property type="entry name" value="TPR"/>
    <property type="match status" value="4"/>
</dbReference>
<dbReference type="SMART" id="SM00028">
    <property type="entry name" value="TPR"/>
    <property type="match status" value="14"/>
</dbReference>
<dbReference type="Gene3D" id="1.25.40.10">
    <property type="entry name" value="Tetratricopeptide repeat domain"/>
    <property type="match status" value="7"/>
</dbReference>
<dbReference type="GeneTree" id="ENSGT00950000182946"/>
<evidence type="ECO:0000256" key="2">
    <source>
        <dbReference type="ARBA" id="ARBA00022803"/>
    </source>
</evidence>
<dbReference type="PANTHER" id="PTHR10271:SF0">
    <property type="entry name" value="INTERFERON-INDUCED PROTEIN WITH TETRATRICOPEPTIDE REPEATS 5"/>
    <property type="match status" value="1"/>
</dbReference>
<protein>
    <recommendedName>
        <fullName evidence="7">Interferon induced protein with tetratricopeptide repeats 5</fullName>
    </recommendedName>
</protein>